<feature type="binding site" evidence="6 7">
    <location>
        <position position="162"/>
    </location>
    <ligand>
        <name>S-adenosyl-L-methionine</name>
        <dbReference type="ChEBI" id="CHEBI:59789"/>
    </ligand>
</feature>
<evidence type="ECO:0000256" key="6">
    <source>
        <dbReference type="HAMAP-Rule" id="MF_01084"/>
    </source>
</evidence>
<dbReference type="GO" id="GO:0017183">
    <property type="term" value="P:protein histidyl modification to diphthamide"/>
    <property type="evidence" value="ECO:0007669"/>
    <property type="project" value="UniProtKB-UniRule"/>
</dbReference>
<feature type="domain" description="Tetrapyrrole methylase" evidence="8">
    <location>
        <begin position="1"/>
        <end position="212"/>
    </location>
</feature>
<evidence type="ECO:0000256" key="2">
    <source>
        <dbReference type="ARBA" id="ARBA00006729"/>
    </source>
</evidence>
<dbReference type="Pfam" id="PF00590">
    <property type="entry name" value="TP_methylase"/>
    <property type="match status" value="1"/>
</dbReference>
<feature type="binding site" evidence="6 7">
    <location>
        <position position="84"/>
    </location>
    <ligand>
        <name>S-adenosyl-L-methionine</name>
        <dbReference type="ChEBI" id="CHEBI:59789"/>
    </ligand>
</feature>
<keyword evidence="10" id="KW-1185">Reference proteome</keyword>
<evidence type="ECO:0000313" key="9">
    <source>
        <dbReference type="EMBL" id="KXA88814.1"/>
    </source>
</evidence>
<dbReference type="UniPathway" id="UPA00559"/>
<dbReference type="EC" id="2.1.1.98" evidence="6"/>
<evidence type="ECO:0000256" key="7">
    <source>
        <dbReference type="PIRSR" id="PIRSR036432-1"/>
    </source>
</evidence>
<name>A0A133U3Q2_9EURY</name>
<comment type="function">
    <text evidence="6">S-adenosyl-L-methionine-dependent methyltransferase that catalyzes the trimethylation of the amino group of the modified target histidine residue in translation elongation factor 2 (EF-2), to form an intermediate called diphthine. The three successive methylation reactions represent the second step of diphthamide biosynthesis.</text>
</comment>
<dbReference type="EMBL" id="LHXJ01000120">
    <property type="protein sequence ID" value="KXA88814.1"/>
    <property type="molecule type" value="Genomic_DNA"/>
</dbReference>
<dbReference type="InterPro" id="IPR000878">
    <property type="entry name" value="4pyrrol_Mease"/>
</dbReference>
<comment type="caution">
    <text evidence="9">The sequence shown here is derived from an EMBL/GenBank/DDBJ whole genome shotgun (WGS) entry which is preliminary data.</text>
</comment>
<dbReference type="CDD" id="cd11647">
    <property type="entry name" value="DHP5_DphB"/>
    <property type="match status" value="1"/>
</dbReference>
<feature type="binding site" evidence="6 7">
    <location>
        <position position="205"/>
    </location>
    <ligand>
        <name>S-adenosyl-L-methionine</name>
        <dbReference type="ChEBI" id="CHEBI:59789"/>
    </ligand>
</feature>
<evidence type="ECO:0000256" key="1">
    <source>
        <dbReference type="ARBA" id="ARBA00005156"/>
    </source>
</evidence>
<evidence type="ECO:0000313" key="10">
    <source>
        <dbReference type="Proteomes" id="UP000070163"/>
    </source>
</evidence>
<dbReference type="Gene3D" id="3.30.950.10">
    <property type="entry name" value="Methyltransferase, Cobalt-precorrin-4 Transmethylase, Domain 2"/>
    <property type="match status" value="1"/>
</dbReference>
<feature type="binding site" evidence="6 7">
    <location>
        <position position="87"/>
    </location>
    <ligand>
        <name>S-adenosyl-L-methionine</name>
        <dbReference type="ChEBI" id="CHEBI:59789"/>
    </ligand>
</feature>
<organism evidence="9 10">
    <name type="scientific">candidate division MSBL1 archaeon SCGC-AAA259A05</name>
    <dbReference type="NCBI Taxonomy" id="1698259"/>
    <lineage>
        <taxon>Archaea</taxon>
        <taxon>Methanobacteriati</taxon>
        <taxon>Methanobacteriota</taxon>
        <taxon>candidate division MSBL1</taxon>
    </lineage>
</organism>
<feature type="binding site" evidence="6 7">
    <location>
        <begin position="112"/>
        <end position="113"/>
    </location>
    <ligand>
        <name>S-adenosyl-L-methionine</name>
        <dbReference type="ChEBI" id="CHEBI:59789"/>
    </ligand>
</feature>
<comment type="catalytic activity">
    <reaction evidence="6">
        <text>2-[(3S)-amino-3-carboxypropyl]-L-histidyl-[translation elongation factor 2] + 3 S-adenosyl-L-methionine = diphthine-[translation elongation factor 2] + 3 S-adenosyl-L-homocysteine + 3 H(+)</text>
        <dbReference type="Rhea" id="RHEA:36415"/>
        <dbReference type="Rhea" id="RHEA-COMP:9749"/>
        <dbReference type="Rhea" id="RHEA-COMP:10172"/>
        <dbReference type="ChEBI" id="CHEBI:15378"/>
        <dbReference type="ChEBI" id="CHEBI:57856"/>
        <dbReference type="ChEBI" id="CHEBI:59789"/>
        <dbReference type="ChEBI" id="CHEBI:73995"/>
        <dbReference type="ChEBI" id="CHEBI:82696"/>
        <dbReference type="EC" id="2.1.1.98"/>
    </reaction>
</comment>
<dbReference type="Proteomes" id="UP000070163">
    <property type="component" value="Unassembled WGS sequence"/>
</dbReference>
<dbReference type="InterPro" id="IPR014776">
    <property type="entry name" value="4pyrrole_Mease_sub2"/>
</dbReference>
<dbReference type="Gene3D" id="3.40.1010.10">
    <property type="entry name" value="Cobalt-precorrin-4 Transmethylase, Domain 1"/>
    <property type="match status" value="1"/>
</dbReference>
<dbReference type="PIRSF" id="PIRSF036432">
    <property type="entry name" value="Diphthine_synth"/>
    <property type="match status" value="1"/>
</dbReference>
<keyword evidence="5 6" id="KW-0949">S-adenosyl-L-methionine</keyword>
<feature type="binding site" evidence="6 7">
    <location>
        <position position="230"/>
    </location>
    <ligand>
        <name>S-adenosyl-L-methionine</name>
        <dbReference type="ChEBI" id="CHEBI:59789"/>
    </ligand>
</feature>
<feature type="binding site" evidence="6 7">
    <location>
        <position position="9"/>
    </location>
    <ligand>
        <name>S-adenosyl-L-methionine</name>
        <dbReference type="ChEBI" id="CHEBI:59789"/>
    </ligand>
</feature>
<evidence type="ECO:0000256" key="4">
    <source>
        <dbReference type="ARBA" id="ARBA00022679"/>
    </source>
</evidence>
<sequence length="256" mass="28207">MLAFVGLGLSRGGITLQGLEEVRSADKVYAELYTSLIPDFDLEELEKKVGQPIEVLKREDVEGKPDEILKRAKDEKIAFLVPGDPMVATTHLDLRLRAKEAGVETKIVHGPSIETAAPGLTGLQSYKFGRTATLPLPQKPSETPYEIIEENGKLGFHTLLLLDIEADEERYLTADRAIEHLLALEDELDREVFTGETLCVVVARAGSETPLVKAHRARELKEMDFGPPPHAVIVPGKLHFLEAEALERFAGAPEEV</sequence>
<comment type="pathway">
    <text evidence="1 6">Protein modification; peptidyl-diphthamide biosynthesis.</text>
</comment>
<dbReference type="GO" id="GO:0004164">
    <property type="term" value="F:diphthine synthase activity"/>
    <property type="evidence" value="ECO:0007669"/>
    <property type="project" value="UniProtKB-UniRule"/>
</dbReference>
<protein>
    <recommendedName>
        <fullName evidence="6">Diphthine synthase</fullName>
        <ecNumber evidence="6">2.1.1.98</ecNumber>
    </recommendedName>
    <alternativeName>
        <fullName evidence="6">Diphthamide biosynthesis methyltransferase</fullName>
    </alternativeName>
</protein>
<proteinExistence type="inferred from homology"/>
<dbReference type="NCBIfam" id="TIGR00522">
    <property type="entry name" value="dph5"/>
    <property type="match status" value="1"/>
</dbReference>
<dbReference type="InterPro" id="IPR014777">
    <property type="entry name" value="4pyrrole_Mease_sub1"/>
</dbReference>
<reference evidence="9 10" key="1">
    <citation type="journal article" date="2016" name="Sci. Rep.">
        <title>Metabolic traits of an uncultured archaeal lineage -MSBL1- from brine pools of the Red Sea.</title>
        <authorList>
            <person name="Mwirichia R."/>
            <person name="Alam I."/>
            <person name="Rashid M."/>
            <person name="Vinu M."/>
            <person name="Ba-Alawi W."/>
            <person name="Anthony Kamau A."/>
            <person name="Kamanda Ngugi D."/>
            <person name="Goker M."/>
            <person name="Klenk H.P."/>
            <person name="Bajic V."/>
            <person name="Stingl U."/>
        </authorList>
    </citation>
    <scope>NUCLEOTIDE SEQUENCE [LARGE SCALE GENOMIC DNA]</scope>
    <source>
        <strain evidence="9">SCGC-AAA259A05</strain>
    </source>
</reference>
<dbReference type="AlphaFoldDB" id="A0A133U3Q2"/>
<dbReference type="SUPFAM" id="SSF53790">
    <property type="entry name" value="Tetrapyrrole methylase"/>
    <property type="match status" value="1"/>
</dbReference>
<dbReference type="PATRIC" id="fig|1698259.3.peg.246"/>
<evidence type="ECO:0000256" key="3">
    <source>
        <dbReference type="ARBA" id="ARBA00022603"/>
    </source>
</evidence>
<gene>
    <name evidence="6" type="primary">dphB</name>
    <name evidence="9" type="ORF">AKJ57_06280</name>
</gene>
<dbReference type="HAMAP" id="MF_01084">
    <property type="entry name" value="Diphthine_synth"/>
    <property type="match status" value="1"/>
</dbReference>
<dbReference type="InterPro" id="IPR004551">
    <property type="entry name" value="Dphthn_synthase"/>
</dbReference>
<dbReference type="InterPro" id="IPR035996">
    <property type="entry name" value="4pyrrol_Methylase_sf"/>
</dbReference>
<evidence type="ECO:0000259" key="8">
    <source>
        <dbReference type="Pfam" id="PF00590"/>
    </source>
</evidence>
<keyword evidence="4 6" id="KW-0808">Transferase</keyword>
<comment type="similarity">
    <text evidence="2 6">Belongs to the diphthine synthase family.</text>
</comment>
<accession>A0A133U3Q2</accession>
<dbReference type="PANTHER" id="PTHR10882:SF0">
    <property type="entry name" value="DIPHTHINE METHYL ESTER SYNTHASE"/>
    <property type="match status" value="1"/>
</dbReference>
<evidence type="ECO:0000256" key="5">
    <source>
        <dbReference type="ARBA" id="ARBA00022691"/>
    </source>
</evidence>
<dbReference type="PANTHER" id="PTHR10882">
    <property type="entry name" value="DIPHTHINE SYNTHASE"/>
    <property type="match status" value="1"/>
</dbReference>
<keyword evidence="3 6" id="KW-0489">Methyltransferase</keyword>
<dbReference type="GO" id="GO:0032259">
    <property type="term" value="P:methylation"/>
    <property type="evidence" value="ECO:0007669"/>
    <property type="project" value="UniProtKB-KW"/>
</dbReference>
<comment type="subunit">
    <text evidence="6">Homodimer.</text>
</comment>